<geneLocation type="plasmid" evidence="1 2">
    <name>p11801_3</name>
</geneLocation>
<keyword evidence="1" id="KW-0614">Plasmid</keyword>
<protein>
    <submittedName>
        <fullName evidence="1">Uncharacterized protein</fullName>
    </submittedName>
</protein>
<accession>A0ACD5A308</accession>
<name>A0ACD5A308_SYNEL</name>
<evidence type="ECO:0000313" key="1">
    <source>
        <dbReference type="EMBL" id="WVS92236.1"/>
    </source>
</evidence>
<dbReference type="Proteomes" id="UP000267249">
    <property type="component" value="Plasmid p11801_3"/>
</dbReference>
<organism evidence="1 2">
    <name type="scientific">Synechococcus elongatus PCC 11801</name>
    <dbReference type="NCBI Taxonomy" id="2219813"/>
    <lineage>
        <taxon>Bacteria</taxon>
        <taxon>Bacillati</taxon>
        <taxon>Cyanobacteriota</taxon>
        <taxon>Cyanophyceae</taxon>
        <taxon>Synechococcales</taxon>
        <taxon>Synechococcaceae</taxon>
        <taxon>Synechococcus</taxon>
    </lineage>
</organism>
<reference evidence="1" key="1">
    <citation type="submission" date="2024-01" db="EMBL/GenBank/DDBJ databases">
        <title>De novo genome assembly and pan-genome analysis of the fast-growing Indian isolates of Synechococcus elongatus: Potential chassis for bioproduction.</title>
        <authorList>
            <person name="Jain V.S."/>
            <person name="Schubert M.G."/>
            <person name="Pritam P."/>
            <person name="Sarnaik A.P."/>
            <person name="Jaiswal D."/>
            <person name="Church G.M."/>
            <person name="Wangikar P."/>
        </authorList>
    </citation>
    <scope>NUCLEOTIDE SEQUENCE</scope>
    <source>
        <strain evidence="1">PCC 11801</strain>
    </source>
</reference>
<evidence type="ECO:0000313" key="2">
    <source>
        <dbReference type="Proteomes" id="UP000267249"/>
    </source>
</evidence>
<gene>
    <name evidence="1" type="ORF">DOP62_14190</name>
</gene>
<dbReference type="EMBL" id="CP143530">
    <property type="protein sequence ID" value="WVS92236.1"/>
    <property type="molecule type" value="Genomic_DNA"/>
</dbReference>
<proteinExistence type="predicted"/>
<sequence length="849" mass="94992">MEKFTNRIDLRSEFFKEDRLQIQMGAVKQQWPIMLVKELVDNSLDACDEADPRIAPEITVSVEYDRFLVSDNGPGLPTETIESSLDYSVSVSSNSAFVTPSRGQLGNALKLVWAASYVATGEGLVTVVSRGQQHTIAIKADPLTKVPRIEQLDIVEWPGHTGTTIAIEWRGVIHLFRHGDRWSSSHGLLKGLMQGFAIANPHAVFHLNLPHGDRQTFAMQQQPEREPLPPNAASSPQWYSAAAWEELVRAHLTNPAKCSITVRDFIDQFDGLKGKTVQKDIAADCGLSKQPLSVLFDGETFTPQMQQLRRVCCDRLTRDFSPDRLGLFGRSYLLAAVGMFGKARKYQIRKGTAEHNGAKLPYVVEAAWATRAEGEIRFLSVTLNASPLFDMPSYGLVQALAEAEFDYRDPVALVLSIRCPSFDWKDKGKQSADLPVEIEQAIAALIADLLKDWKKAKKARGHRSPLANLDKVKDSDKDDELKANVFAVMEEAYLKVSNGGELPANARQLFYAVRPLIQQYTDKELRSDYFTTKLLPQFLEKYPDLTEGWSVHYDARGKFIEPHSSAPVQLGTQGVRSYLGRWQAARVETPKRLSLGLNVMTNGPDARYSAALFVEKEGFNDLFERTGIAKEFDIAILSAKGQPTTAARELVDHLSGYGIPTYCLHDFDVSGMSILNTLSTDTDRYRYRNKPIVIDLGLRLEEAIAEGLESERVSWSAKSDPAETLRAHGCTEEEVSFLCQRYSSDGRWHGERIELNAFAPAHFIDWIRRKLRSVGLGKVVPKPELLAETYRVAVANHEMETKLEAIRKSIKVSAIEVPDNLEEMVRKQLDGSLDAWEDVVRKIATKKAA</sequence>